<evidence type="ECO:0000256" key="1">
    <source>
        <dbReference type="SAM" id="MobiDB-lite"/>
    </source>
</evidence>
<reference evidence="2 3" key="3">
    <citation type="journal article" date="2010" name="BMC Genomics">
        <title>Transcriptome sequencing and comparative analysis of cucumber flowers with different sex types.</title>
        <authorList>
            <person name="Guo S."/>
            <person name="Zheng Y."/>
            <person name="Joung J.G."/>
            <person name="Liu S."/>
            <person name="Zhang Z."/>
            <person name="Crasta O.R."/>
            <person name="Sobral B.W."/>
            <person name="Xu Y."/>
            <person name="Huang S."/>
            <person name="Fei Z."/>
        </authorList>
    </citation>
    <scope>NUCLEOTIDE SEQUENCE [LARGE SCALE GENOMIC DNA]</scope>
    <source>
        <strain evidence="3">cv. 9930</strain>
    </source>
</reference>
<dbReference type="KEGG" id="csv:105435347"/>
<evidence type="ECO:0000313" key="2">
    <source>
        <dbReference type="EMBL" id="KGN53393.1"/>
    </source>
</evidence>
<reference evidence="2 3" key="1">
    <citation type="journal article" date="2009" name="Nat. Genet.">
        <title>The genome of the cucumber, Cucumis sativus L.</title>
        <authorList>
            <person name="Huang S."/>
            <person name="Li R."/>
            <person name="Zhang Z."/>
            <person name="Li L."/>
            <person name="Gu X."/>
            <person name="Fan W."/>
            <person name="Lucas W.J."/>
            <person name="Wang X."/>
            <person name="Xie B."/>
            <person name="Ni P."/>
            <person name="Ren Y."/>
            <person name="Zhu H."/>
            <person name="Li J."/>
            <person name="Lin K."/>
            <person name="Jin W."/>
            <person name="Fei Z."/>
            <person name="Li G."/>
            <person name="Staub J."/>
            <person name="Kilian A."/>
            <person name="van der Vossen E.A."/>
            <person name="Wu Y."/>
            <person name="Guo J."/>
            <person name="He J."/>
            <person name="Jia Z."/>
            <person name="Ren Y."/>
            <person name="Tian G."/>
            <person name="Lu Y."/>
            <person name="Ruan J."/>
            <person name="Qian W."/>
            <person name="Wang M."/>
            <person name="Huang Q."/>
            <person name="Li B."/>
            <person name="Xuan Z."/>
            <person name="Cao J."/>
            <person name="Asan"/>
            <person name="Wu Z."/>
            <person name="Zhang J."/>
            <person name="Cai Q."/>
            <person name="Bai Y."/>
            <person name="Zhao B."/>
            <person name="Han Y."/>
            <person name="Li Y."/>
            <person name="Li X."/>
            <person name="Wang S."/>
            <person name="Shi Q."/>
            <person name="Liu S."/>
            <person name="Cho W.K."/>
            <person name="Kim J.Y."/>
            <person name="Xu Y."/>
            <person name="Heller-Uszynska K."/>
            <person name="Miao H."/>
            <person name="Cheng Z."/>
            <person name="Zhang S."/>
            <person name="Wu J."/>
            <person name="Yang Y."/>
            <person name="Kang H."/>
            <person name="Li M."/>
            <person name="Liang H."/>
            <person name="Ren X."/>
            <person name="Shi Z."/>
            <person name="Wen M."/>
            <person name="Jian M."/>
            <person name="Yang H."/>
            <person name="Zhang G."/>
            <person name="Yang Z."/>
            <person name="Chen R."/>
            <person name="Liu S."/>
            <person name="Li J."/>
            <person name="Ma L."/>
            <person name="Liu H."/>
            <person name="Zhou Y."/>
            <person name="Zhao J."/>
            <person name="Fang X."/>
            <person name="Li G."/>
            <person name="Fang L."/>
            <person name="Li Y."/>
            <person name="Liu D."/>
            <person name="Zheng H."/>
            <person name="Zhang Y."/>
            <person name="Qin N."/>
            <person name="Li Z."/>
            <person name="Yang G."/>
            <person name="Yang S."/>
            <person name="Bolund L."/>
            <person name="Kristiansen K."/>
            <person name="Zheng H."/>
            <person name="Li S."/>
            <person name="Zhang X."/>
            <person name="Yang H."/>
            <person name="Wang J."/>
            <person name="Sun R."/>
            <person name="Zhang B."/>
            <person name="Jiang S."/>
            <person name="Wang J."/>
            <person name="Du Y."/>
            <person name="Li S."/>
        </authorList>
    </citation>
    <scope>NUCLEOTIDE SEQUENCE [LARGE SCALE GENOMIC DNA]</scope>
    <source>
        <strain evidence="3">cv. 9930</strain>
    </source>
</reference>
<dbReference type="OMA" id="FKSMFKF"/>
<dbReference type="PANTHER" id="PTHR33978">
    <property type="entry name" value="SERINE/THREONINE-KINASE"/>
    <property type="match status" value="1"/>
</dbReference>
<dbReference type="OrthoDB" id="1932439at2759"/>
<dbReference type="PANTHER" id="PTHR33978:SF4">
    <property type="entry name" value="SERINE_THREONINE-KINASE"/>
    <property type="match status" value="1"/>
</dbReference>
<feature type="region of interest" description="Disordered" evidence="1">
    <location>
        <begin position="51"/>
        <end position="75"/>
    </location>
</feature>
<reference evidence="2 3" key="2">
    <citation type="journal article" date="2009" name="PLoS ONE">
        <title>An integrated genetic and cytogenetic map of the cucumber genome.</title>
        <authorList>
            <person name="Ren Y."/>
            <person name="Zhang Z."/>
            <person name="Liu J."/>
            <person name="Staub J.E."/>
            <person name="Han Y."/>
            <person name="Cheng Z."/>
            <person name="Li X."/>
            <person name="Lu J."/>
            <person name="Miao H."/>
            <person name="Kang H."/>
            <person name="Xie B."/>
            <person name="Gu X."/>
            <person name="Wang X."/>
            <person name="Du Y."/>
            <person name="Jin W."/>
            <person name="Huang S."/>
        </authorList>
    </citation>
    <scope>NUCLEOTIDE SEQUENCE [LARGE SCALE GENOMIC DNA]</scope>
    <source>
        <strain evidence="3">cv. 9930</strain>
    </source>
</reference>
<dbReference type="AlphaFoldDB" id="A0A0A0KV10"/>
<evidence type="ECO:0000313" key="3">
    <source>
        <dbReference type="Proteomes" id="UP000029981"/>
    </source>
</evidence>
<accession>A0A0A0KV10</accession>
<dbReference type="STRING" id="3659.A0A0A0KV10"/>
<keyword evidence="3" id="KW-1185">Reference proteome</keyword>
<dbReference type="Gramene" id="KGN53393">
    <property type="protein sequence ID" value="KGN53393"/>
    <property type="gene ID" value="Csa_4G051450"/>
</dbReference>
<organism evidence="2 3">
    <name type="scientific">Cucumis sativus</name>
    <name type="common">Cucumber</name>
    <dbReference type="NCBI Taxonomy" id="3659"/>
    <lineage>
        <taxon>Eukaryota</taxon>
        <taxon>Viridiplantae</taxon>
        <taxon>Streptophyta</taxon>
        <taxon>Embryophyta</taxon>
        <taxon>Tracheophyta</taxon>
        <taxon>Spermatophyta</taxon>
        <taxon>Magnoliopsida</taxon>
        <taxon>eudicotyledons</taxon>
        <taxon>Gunneridae</taxon>
        <taxon>Pentapetalae</taxon>
        <taxon>rosids</taxon>
        <taxon>fabids</taxon>
        <taxon>Cucurbitales</taxon>
        <taxon>Cucurbitaceae</taxon>
        <taxon>Benincaseae</taxon>
        <taxon>Cucumis</taxon>
    </lineage>
</organism>
<sequence length="173" mass="19279">MEKNVYQITKENHKPNSRLWDCESSLYDSFELNSFRRHLDSAIASRTFSMPHLSTSSDDDHHQASLPTPPPPRPCVPMTTPMSKASSKFSRSFSKILRSLFRPKPNSNTPIFRAQDQPRDGFYVFYEVGSLSTIPEVPEADLGAGLSPEISSLVKKTASGRFTPNSIGISCVL</sequence>
<reference evidence="2 3" key="4">
    <citation type="journal article" date="2011" name="BMC Genomics">
        <title>RNA-Seq improves annotation of protein-coding genes in the cucumber genome.</title>
        <authorList>
            <person name="Li Z."/>
            <person name="Zhang Z."/>
            <person name="Yan P."/>
            <person name="Huang S."/>
            <person name="Fei Z."/>
            <person name="Lin K."/>
        </authorList>
    </citation>
    <scope>NUCLEOTIDE SEQUENCE [LARGE SCALE GENOMIC DNA]</scope>
    <source>
        <strain evidence="3">cv. 9930</strain>
    </source>
</reference>
<protein>
    <submittedName>
        <fullName evidence="2">Uncharacterized protein</fullName>
    </submittedName>
</protein>
<dbReference type="EMBL" id="CM002925">
    <property type="protein sequence ID" value="KGN53393.1"/>
    <property type="molecule type" value="Genomic_DNA"/>
</dbReference>
<gene>
    <name evidence="2" type="ORF">Csa_4G051450</name>
</gene>
<dbReference type="Proteomes" id="UP000029981">
    <property type="component" value="Chromosome 4"/>
</dbReference>
<proteinExistence type="predicted"/>
<name>A0A0A0KV10_CUCSA</name>